<evidence type="ECO:0000259" key="1">
    <source>
        <dbReference type="SMART" id="SM01126"/>
    </source>
</evidence>
<sequence length="239" mass="28080">FEISRDQDHLIEWLKTYGLLAEAHVCGHNCSFVKFPRLQDGYSWKCTARQCRKCFSIRKGSFFQNSNLSLRTILLFLHWWSIDEPLQKIIYELKIANILAQHLIDNPLMIGGPDVVVAIDESKFMHRKYRRGAHYDGTWVLGGAELDNPTNCFLSICPGNSRSMDSLESIIRQHVRPGSIIFTDEWARYRNLQQQGFLHLTVNYSVSFVDETTEFMWRKRYSTRQFEHLFAQIAEQYTF</sequence>
<gene>
    <name evidence="2" type="ORF">OCBIM_22034624mg</name>
</gene>
<dbReference type="OrthoDB" id="10062329at2759"/>
<proteinExistence type="predicted"/>
<dbReference type="SMART" id="SM01126">
    <property type="entry name" value="DDE_Tnp_IS1595"/>
    <property type="match status" value="1"/>
</dbReference>
<protein>
    <recommendedName>
        <fullName evidence="1">ISXO2-like transposase domain-containing protein</fullName>
    </recommendedName>
</protein>
<dbReference type="STRING" id="37653.A0A0L8GEQ4"/>
<dbReference type="AlphaFoldDB" id="A0A0L8GEQ4"/>
<feature type="domain" description="ISXO2-like transposase" evidence="1">
    <location>
        <begin position="109"/>
        <end position="220"/>
    </location>
</feature>
<evidence type="ECO:0000313" key="2">
    <source>
        <dbReference type="EMBL" id="KOF75496.1"/>
    </source>
</evidence>
<dbReference type="PANTHER" id="PTHR47163">
    <property type="entry name" value="DDE_TNP_IS1595 DOMAIN-CONTAINING PROTEIN"/>
    <property type="match status" value="1"/>
</dbReference>
<organism evidence="2">
    <name type="scientific">Octopus bimaculoides</name>
    <name type="common">California two-spotted octopus</name>
    <dbReference type="NCBI Taxonomy" id="37653"/>
    <lineage>
        <taxon>Eukaryota</taxon>
        <taxon>Metazoa</taxon>
        <taxon>Spiralia</taxon>
        <taxon>Lophotrochozoa</taxon>
        <taxon>Mollusca</taxon>
        <taxon>Cephalopoda</taxon>
        <taxon>Coleoidea</taxon>
        <taxon>Octopodiformes</taxon>
        <taxon>Octopoda</taxon>
        <taxon>Incirrata</taxon>
        <taxon>Octopodidae</taxon>
        <taxon>Octopus</taxon>
    </lineage>
</organism>
<name>A0A0L8GEQ4_OCTBM</name>
<dbReference type="EMBL" id="KQ422092">
    <property type="protein sequence ID" value="KOF75496.1"/>
    <property type="molecule type" value="Genomic_DNA"/>
</dbReference>
<accession>A0A0L8GEQ4</accession>
<reference evidence="2" key="1">
    <citation type="submission" date="2015-07" db="EMBL/GenBank/DDBJ databases">
        <title>MeaNS - Measles Nucleotide Surveillance Program.</title>
        <authorList>
            <person name="Tran T."/>
            <person name="Druce J."/>
        </authorList>
    </citation>
    <scope>NUCLEOTIDE SEQUENCE</scope>
    <source>
        <strain evidence="2">UCB-OBI-ISO-001</strain>
        <tissue evidence="2">Gonad</tissue>
    </source>
</reference>
<dbReference type="PANTHER" id="PTHR47163:SF2">
    <property type="entry name" value="SI:DKEY-17M8.2"/>
    <property type="match status" value="1"/>
</dbReference>
<dbReference type="InterPro" id="IPR053164">
    <property type="entry name" value="IS1016-like_transposase"/>
</dbReference>
<dbReference type="Pfam" id="PF12762">
    <property type="entry name" value="DDE_Tnp_IS1595"/>
    <property type="match status" value="1"/>
</dbReference>
<dbReference type="InterPro" id="IPR024445">
    <property type="entry name" value="Tnp_ISXO2-like"/>
</dbReference>
<feature type="non-terminal residue" evidence="2">
    <location>
        <position position="1"/>
    </location>
</feature>